<dbReference type="AlphaFoldDB" id="A0A9P8WF02"/>
<dbReference type="InterPro" id="IPR027417">
    <property type="entry name" value="P-loop_NTPase"/>
</dbReference>
<gene>
    <name evidence="4" type="ORF">B0T10DRAFT_127038</name>
</gene>
<evidence type="ECO:0000259" key="3">
    <source>
        <dbReference type="Pfam" id="PF24883"/>
    </source>
</evidence>
<evidence type="ECO:0000256" key="1">
    <source>
        <dbReference type="ARBA" id="ARBA00022737"/>
    </source>
</evidence>
<dbReference type="EMBL" id="JAGPYM010000002">
    <property type="protein sequence ID" value="KAH6899018.1"/>
    <property type="molecule type" value="Genomic_DNA"/>
</dbReference>
<dbReference type="Gene3D" id="1.25.40.20">
    <property type="entry name" value="Ankyrin repeat-containing domain"/>
    <property type="match status" value="1"/>
</dbReference>
<evidence type="ECO:0000256" key="2">
    <source>
        <dbReference type="PROSITE-ProRule" id="PRU00023"/>
    </source>
</evidence>
<dbReference type="InterPro" id="IPR002110">
    <property type="entry name" value="Ankyrin_rpt"/>
</dbReference>
<dbReference type="Gene3D" id="3.40.50.300">
    <property type="entry name" value="P-loop containing nucleotide triphosphate hydrolases"/>
    <property type="match status" value="1"/>
</dbReference>
<dbReference type="PROSITE" id="PS50088">
    <property type="entry name" value="ANK_REPEAT"/>
    <property type="match status" value="1"/>
</dbReference>
<dbReference type="PANTHER" id="PTHR10039">
    <property type="entry name" value="AMELOGENIN"/>
    <property type="match status" value="1"/>
</dbReference>
<comment type="caution">
    <text evidence="4">The sequence shown here is derived from an EMBL/GenBank/DDBJ whole genome shotgun (WGS) entry which is preliminary data.</text>
</comment>
<proteinExistence type="predicted"/>
<evidence type="ECO:0000313" key="4">
    <source>
        <dbReference type="EMBL" id="KAH6899018.1"/>
    </source>
</evidence>
<dbReference type="SUPFAM" id="SSF48403">
    <property type="entry name" value="Ankyrin repeat"/>
    <property type="match status" value="1"/>
</dbReference>
<reference evidence="4 5" key="1">
    <citation type="journal article" date="2021" name="Nat. Commun.">
        <title>Genetic determinants of endophytism in the Arabidopsis root mycobiome.</title>
        <authorList>
            <person name="Mesny F."/>
            <person name="Miyauchi S."/>
            <person name="Thiergart T."/>
            <person name="Pickel B."/>
            <person name="Atanasova L."/>
            <person name="Karlsson M."/>
            <person name="Huettel B."/>
            <person name="Barry K.W."/>
            <person name="Haridas S."/>
            <person name="Chen C."/>
            <person name="Bauer D."/>
            <person name="Andreopoulos W."/>
            <person name="Pangilinan J."/>
            <person name="LaButti K."/>
            <person name="Riley R."/>
            <person name="Lipzen A."/>
            <person name="Clum A."/>
            <person name="Drula E."/>
            <person name="Henrissat B."/>
            <person name="Kohler A."/>
            <person name="Grigoriev I.V."/>
            <person name="Martin F.M."/>
            <person name="Hacquard S."/>
        </authorList>
    </citation>
    <scope>NUCLEOTIDE SEQUENCE [LARGE SCALE GENOMIC DNA]</scope>
    <source>
        <strain evidence="4 5">MPI-CAGE-CH-0241</strain>
    </source>
</reference>
<sequence>MFPRSAHLQSYMCEYLIVVVKFCHNALQFLARSRLKQLATALTVSFDHEFKDFESNLDQWAILINATVTALTTEIHINNEKALSTQRGLLSTLSKHTRERQNDERRLILLKRLSPSQDAFESIWRREQKKGCVKWIFQHNVYQSWKGGNANTTILITGTLGSGKTVLMANLVKDLYSTLDSTAGHPVIASFFCQHQIQKTLLAETILGSLVHQIVRSLNTDEVDLSTVSNLGHPTSDRLPLDMHSVLSLVRRNRIHPERRYFIAIDALDECLPAESHAVIDELLRIADDFPIRIVLSLRDQSILLSTMYRLPSVHRLSMASEMKSSEIAEYVDKEVSLRLNGSNISAEVQEKIKDALTAAAQGMYLWVALQLETMMPRHGSLVSQDNIAGMLDNLPRNLDEAYDRALERISDNRYGSRLFMLVAGAIRPLTTKELRSALNITPGDPTWNESSVVLDPNSLVWHGGGGLLEIDEASDEVYWIHHSAMRYLLIQQHSDEDDSASNGLRFHLSDADVELARVCVTYLNLGVHDRRIQVRSPRFRTDAAINMINDSVCEQTWLAKFMLSGSSKKSPRRSSEIYINKLLGALDSIKVPDQDAVFDFLPYSQDNWVEHSRCLLTYPRDSATAHKCETLFRRLFDPDMQAAVKPWKSDRVEDAVAWASRNDHLVVFRHLVSDPGEISIGIPTDIKRVNWLAGLVIANTSSFKLKGQVVGLIFDWKLSYCSTPRELSSIKKLIRSGVSPNDAFETWVPFSSVTQCPPQQEEEKVQTLDEVRNSLILLLLDEGVDQRELPISTLYATLHSALCNRWLKCFQTLLKQPWACFGGMDADEFKHPYITLLGLAIERFKHKRVDFWYPLLEQLVDDFGIDPGEPYYHWSHDNANNNDTNEKLFRWSTGIVPPGKPPWFIAMSYGWWQAANLFISRANQGDCSWRGITPLGLAIDLATQESREVPRDLSKFILGLKVDIHWPSKTLTRYGEPEELPLLIFLRSHAVPQGGGLHASPITPYRIEIFNFLTPHGPESLKINYHGLTMLGMVLASGDLTMLEPLLKRGADPNQLFRFSEDPSTKYLPLSFLIGRREKAERLRLAAFTLLLRFGASMETTINGINVFAMAIRCNDHNILRLLYANCRRLSKTAPVDAGGGTSLAVIASKYGDTTTIGIVMKPAGVDEDLIAFQDQELLSSISLSS</sequence>
<name>A0A9P8WF02_9HYPO</name>
<dbReference type="OrthoDB" id="7464126at2759"/>
<dbReference type="Proteomes" id="UP000777438">
    <property type="component" value="Unassembled WGS sequence"/>
</dbReference>
<organism evidence="4 5">
    <name type="scientific">Thelonectria olida</name>
    <dbReference type="NCBI Taxonomy" id="1576542"/>
    <lineage>
        <taxon>Eukaryota</taxon>
        <taxon>Fungi</taxon>
        <taxon>Dikarya</taxon>
        <taxon>Ascomycota</taxon>
        <taxon>Pezizomycotina</taxon>
        <taxon>Sordariomycetes</taxon>
        <taxon>Hypocreomycetidae</taxon>
        <taxon>Hypocreales</taxon>
        <taxon>Nectriaceae</taxon>
        <taxon>Thelonectria</taxon>
    </lineage>
</organism>
<feature type="domain" description="Nephrocystin 3-like N-terminal" evidence="3">
    <location>
        <begin position="131"/>
        <end position="295"/>
    </location>
</feature>
<evidence type="ECO:0000313" key="5">
    <source>
        <dbReference type="Proteomes" id="UP000777438"/>
    </source>
</evidence>
<dbReference type="InterPro" id="IPR056884">
    <property type="entry name" value="NPHP3-like_N"/>
</dbReference>
<keyword evidence="5" id="KW-1185">Reference proteome</keyword>
<keyword evidence="2" id="KW-0040">ANK repeat</keyword>
<dbReference type="Pfam" id="PF24883">
    <property type="entry name" value="NPHP3_N"/>
    <property type="match status" value="1"/>
</dbReference>
<accession>A0A9P8WF02</accession>
<dbReference type="SUPFAM" id="SSF52540">
    <property type="entry name" value="P-loop containing nucleoside triphosphate hydrolases"/>
    <property type="match status" value="1"/>
</dbReference>
<dbReference type="SMART" id="SM00248">
    <property type="entry name" value="ANK"/>
    <property type="match status" value="4"/>
</dbReference>
<protein>
    <recommendedName>
        <fullName evidence="3">Nephrocystin 3-like N-terminal domain-containing protein</fullName>
    </recommendedName>
</protein>
<dbReference type="InterPro" id="IPR036770">
    <property type="entry name" value="Ankyrin_rpt-contain_sf"/>
</dbReference>
<keyword evidence="1" id="KW-0677">Repeat</keyword>
<dbReference type="PANTHER" id="PTHR10039:SF10">
    <property type="entry name" value="NACHT DOMAIN-CONTAINING PROTEIN"/>
    <property type="match status" value="1"/>
</dbReference>
<feature type="repeat" description="ANK" evidence="2">
    <location>
        <begin position="1027"/>
        <end position="1059"/>
    </location>
</feature>